<keyword evidence="3" id="KW-1185">Reference proteome</keyword>
<dbReference type="EMBL" id="JAWJUL010000012">
    <property type="protein sequence ID" value="MDV3438731.1"/>
    <property type="molecule type" value="Genomic_DNA"/>
</dbReference>
<proteinExistence type="predicted"/>
<accession>A0ABU3XLC4</accession>
<comment type="caution">
    <text evidence="2">The sequence shown here is derived from an EMBL/GenBank/DDBJ whole genome shotgun (WGS) entry which is preliminary data.</text>
</comment>
<protein>
    <submittedName>
        <fullName evidence="2">Uncharacterized protein</fullName>
    </submittedName>
</protein>
<organism evidence="2 3">
    <name type="scientific">Metapseudomonas otitidis</name>
    <dbReference type="NCBI Taxonomy" id="319939"/>
    <lineage>
        <taxon>Bacteria</taxon>
        <taxon>Pseudomonadati</taxon>
        <taxon>Pseudomonadota</taxon>
        <taxon>Gammaproteobacteria</taxon>
        <taxon>Pseudomonadales</taxon>
        <taxon>Pseudomonadaceae</taxon>
        <taxon>Metapseudomonas</taxon>
    </lineage>
</organism>
<dbReference type="EMBL" id="JAWJUL010000012">
    <property type="protein sequence ID" value="MDV3438752.1"/>
    <property type="molecule type" value="Genomic_DNA"/>
</dbReference>
<dbReference type="RefSeq" id="WP_317233544.1">
    <property type="nucleotide sequence ID" value="NZ_JAWJUL010000012.1"/>
</dbReference>
<evidence type="ECO:0000313" key="3">
    <source>
        <dbReference type="Proteomes" id="UP001273935"/>
    </source>
</evidence>
<gene>
    <name evidence="1" type="ORF">R0G64_04700</name>
    <name evidence="2" type="ORF">R0G64_04805</name>
</gene>
<reference evidence="2 3" key="1">
    <citation type="submission" date="2023-10" db="EMBL/GenBank/DDBJ databases">
        <title>Pseudomonas otitidis isolated from a paediatric patient with cystic fibrosis in Chile.</title>
        <authorList>
            <person name="Amsteins-Romero L."/>
            <person name="Opazo-Capurro A."/>
            <person name="Matus-Kohler M."/>
            <person name="Gonzalez-Rocha G."/>
        </authorList>
    </citation>
    <scope>NUCLEOTIDE SEQUENCE [LARGE SCALE GENOMIC DNA]</scope>
    <source>
        <strain evidence="2 3">P-714</strain>
    </source>
</reference>
<evidence type="ECO:0000313" key="2">
    <source>
        <dbReference type="EMBL" id="MDV3438752.1"/>
    </source>
</evidence>
<evidence type="ECO:0000313" key="1">
    <source>
        <dbReference type="EMBL" id="MDV3438731.1"/>
    </source>
</evidence>
<dbReference type="Proteomes" id="UP001273935">
    <property type="component" value="Unassembled WGS sequence"/>
</dbReference>
<name>A0ABU3XLC4_9GAMM</name>
<sequence length="173" mass="18444">MAEIDAEVILGGVPIRLHSGPPAQEYSPLGGSTTRRRSGGAAVKMQHWSKTAVSIRGSGWLGLGFAQLDFTQPLELRCTQPLALTTQSLTGALEGRVRDDVAPWALAYVGEEWVSTAVAVGDDGRSFTLQPVAGALGYQVLWMPVFTVFCEPPSQALDPGGGIYEWTLTAEEV</sequence>